<protein>
    <submittedName>
        <fullName evidence="2">AtpZ/AtpI family protein</fullName>
    </submittedName>
</protein>
<keyword evidence="1" id="KW-1133">Transmembrane helix</keyword>
<dbReference type="EMBL" id="RQTJ01000010">
    <property type="protein sequence ID" value="RRA95237.1"/>
    <property type="molecule type" value="Genomic_DNA"/>
</dbReference>
<proteinExistence type="predicted"/>
<feature type="transmembrane region" description="Helical" evidence="1">
    <location>
        <begin position="17"/>
        <end position="35"/>
    </location>
</feature>
<dbReference type="Pfam" id="PF09527">
    <property type="entry name" value="ATPase_gene1"/>
    <property type="match status" value="1"/>
</dbReference>
<keyword evidence="1" id="KW-0812">Transmembrane</keyword>
<evidence type="ECO:0000256" key="1">
    <source>
        <dbReference type="SAM" id="Phobius"/>
    </source>
</evidence>
<dbReference type="AlphaFoldDB" id="A0A3P1B235"/>
<comment type="caution">
    <text evidence="2">The sequence shown here is derived from an EMBL/GenBank/DDBJ whole genome shotgun (WGS) entry which is preliminary data.</text>
</comment>
<name>A0A3P1B235_9FLAO</name>
<dbReference type="OrthoDB" id="9798708at2"/>
<keyword evidence="1" id="KW-0472">Membrane</keyword>
<sequence length="79" mass="9299">MQENKKLPKKQNTNNKWFVFTTIPFQMGATIYVFYRIGGWLDKKYLIYNDWGTKSVTLLGIFLAMYQVISQVNKLNKNG</sequence>
<dbReference type="Proteomes" id="UP000268372">
    <property type="component" value="Unassembled WGS sequence"/>
</dbReference>
<gene>
    <name evidence="2" type="ORF">EG242_06350</name>
</gene>
<reference evidence="2 3" key="1">
    <citation type="submission" date="2018-11" db="EMBL/GenBank/DDBJ databases">
        <title>Flavobacterium sp. nov., YIM 102796 draft genome.</title>
        <authorList>
            <person name="Li G."/>
            <person name="Jiang Y."/>
        </authorList>
    </citation>
    <scope>NUCLEOTIDE SEQUENCE [LARGE SCALE GENOMIC DNA]</scope>
    <source>
        <strain evidence="2 3">YIM 102796</strain>
    </source>
</reference>
<keyword evidence="3" id="KW-1185">Reference proteome</keyword>
<evidence type="ECO:0000313" key="3">
    <source>
        <dbReference type="Proteomes" id="UP000268372"/>
    </source>
</evidence>
<dbReference type="RefSeq" id="WP_124899062.1">
    <property type="nucleotide sequence ID" value="NZ_RQTJ01000010.1"/>
</dbReference>
<accession>A0A3P1B235</accession>
<dbReference type="InterPro" id="IPR032820">
    <property type="entry name" value="ATPase_put"/>
</dbReference>
<organism evidence="2 3">
    <name type="scientific">Paenimyroides viscosum</name>
    <dbReference type="NCBI Taxonomy" id="2488729"/>
    <lineage>
        <taxon>Bacteria</taxon>
        <taxon>Pseudomonadati</taxon>
        <taxon>Bacteroidota</taxon>
        <taxon>Flavobacteriia</taxon>
        <taxon>Flavobacteriales</taxon>
        <taxon>Flavobacteriaceae</taxon>
        <taxon>Paenimyroides</taxon>
    </lineage>
</organism>
<evidence type="ECO:0000313" key="2">
    <source>
        <dbReference type="EMBL" id="RRA95237.1"/>
    </source>
</evidence>
<feature type="transmembrane region" description="Helical" evidence="1">
    <location>
        <begin position="47"/>
        <end position="69"/>
    </location>
</feature>